<organism evidence="2 3">
    <name type="scientific">Seminavis robusta</name>
    <dbReference type="NCBI Taxonomy" id="568900"/>
    <lineage>
        <taxon>Eukaryota</taxon>
        <taxon>Sar</taxon>
        <taxon>Stramenopiles</taxon>
        <taxon>Ochrophyta</taxon>
        <taxon>Bacillariophyta</taxon>
        <taxon>Bacillariophyceae</taxon>
        <taxon>Bacillariophycidae</taxon>
        <taxon>Naviculales</taxon>
        <taxon>Naviculaceae</taxon>
        <taxon>Seminavis</taxon>
    </lineage>
</organism>
<dbReference type="Proteomes" id="UP001153069">
    <property type="component" value="Unassembled WGS sequence"/>
</dbReference>
<dbReference type="PANTHER" id="PTHR42923:SF17">
    <property type="entry name" value="AMINE OXIDASE DOMAIN-CONTAINING PROTEIN"/>
    <property type="match status" value="1"/>
</dbReference>
<dbReference type="AlphaFoldDB" id="A0A9N8E9A5"/>
<sequence length="910" mass="103374">MMDNNNYDSLILSHPEVVSTIGNNIYYLLYFFVLCWLLIYSVAGTVLLQVGRQWLPNSFGVMTPSQQYKVIFWVLESVVGIISIVEIVLWLPKSIAFHGTIHSARITGEADMDWKQPASWLHNLNQAIKVTSWAVTPLLLAYLFKLCFIVKEYRLRPLVILHHLVCIGNFMFIFSAILSTLDGKWMELAIMFSLNISLEFPICAALILYRFQSPFSAKAIQVAIVYETVLRVLVWTRATVKYWDLCFQQTTLTLYERIWRVYYPFLLLIILSIEIHTVGVHLALYHRSKRQWQETKEEILAPPIFKEDHEIHETPSGASKIATMDAADASERQNDAVAQESTTSHAEPTKKVTWRRTFVKHLPDFSNLIISIFLIAVFSNPYVLPIADRPAAEPHQESLRVAIVGGGVAGMGAALAFQQSQNSASSYEVDLFEARREFGGAASAYYSEKKFQPPFVEHAFVAFLEYYNFEKLLDWLVSSTGDILGSSLPPTFNDRNRIHKYQDEIHVLAKALKDAYDHWNEAQLMETTLGEFTNPDHGVYSEDFLRDYLTPCLEAYVATGATLFDMPIALLTTFETRFGLCLSPSRAKIHYIANGTSAYVERLRQHLEVDDRIHLHSGNGIVAAQMANQPEGGTAPKLLDSNGIWREYDHVILTLQRPQIREILDHPSSVVCEFPLHKAQRSACQSLYEQLFPSNDLLGSYTRTIIHSDTGFINNLAANLSLPSDQCNYVDGYNFLMKNVGDKPNHHHFTTILNSNNMDPMHCNENLVPPFQLTTEEDDYQFLEEIGLSSDRILEEKKWLHPSHDARFFKLGRASHVIQGLGSFWFAGGAFNFNFHEEALVSGLVIAERLGAGYMFHDNALALASFLRSRAWLLYGLNPMMHPTVPRGSSQKSFVWRGQPAHLEVSKLEL</sequence>
<evidence type="ECO:0000256" key="1">
    <source>
        <dbReference type="SAM" id="Phobius"/>
    </source>
</evidence>
<dbReference type="InterPro" id="IPR036188">
    <property type="entry name" value="FAD/NAD-bd_sf"/>
</dbReference>
<accession>A0A9N8E9A5</accession>
<dbReference type="GO" id="GO:0016491">
    <property type="term" value="F:oxidoreductase activity"/>
    <property type="evidence" value="ECO:0007669"/>
    <property type="project" value="TreeGrafter"/>
</dbReference>
<name>A0A9N8E9A5_9STRA</name>
<keyword evidence="1" id="KW-1133">Transmembrane helix</keyword>
<gene>
    <name evidence="2" type="ORF">SEMRO_766_G199340.1</name>
</gene>
<dbReference type="Gene3D" id="3.50.50.60">
    <property type="entry name" value="FAD/NAD(P)-binding domain"/>
    <property type="match status" value="1"/>
</dbReference>
<evidence type="ECO:0000313" key="2">
    <source>
        <dbReference type="EMBL" id="CAB9516189.1"/>
    </source>
</evidence>
<feature type="transmembrane region" description="Helical" evidence="1">
    <location>
        <begin position="130"/>
        <end position="148"/>
    </location>
</feature>
<keyword evidence="3" id="KW-1185">Reference proteome</keyword>
<reference evidence="2" key="1">
    <citation type="submission" date="2020-06" db="EMBL/GenBank/DDBJ databases">
        <authorList>
            <consortium name="Plant Systems Biology data submission"/>
        </authorList>
    </citation>
    <scope>NUCLEOTIDE SEQUENCE</scope>
    <source>
        <strain evidence="2">D6</strain>
    </source>
</reference>
<evidence type="ECO:0000313" key="3">
    <source>
        <dbReference type="Proteomes" id="UP001153069"/>
    </source>
</evidence>
<feature type="transmembrane region" description="Helical" evidence="1">
    <location>
        <begin position="25"/>
        <end position="50"/>
    </location>
</feature>
<dbReference type="SUPFAM" id="SSF51905">
    <property type="entry name" value="FAD/NAD(P)-binding domain"/>
    <property type="match status" value="1"/>
</dbReference>
<keyword evidence="1" id="KW-0472">Membrane</keyword>
<dbReference type="EMBL" id="CAICTM010000765">
    <property type="protein sequence ID" value="CAB9516189.1"/>
    <property type="molecule type" value="Genomic_DNA"/>
</dbReference>
<dbReference type="InterPro" id="IPR050464">
    <property type="entry name" value="Zeta_carotene_desat/Oxidored"/>
</dbReference>
<dbReference type="Pfam" id="PF13450">
    <property type="entry name" value="NAD_binding_8"/>
    <property type="match status" value="1"/>
</dbReference>
<feature type="transmembrane region" description="Helical" evidence="1">
    <location>
        <begin position="190"/>
        <end position="211"/>
    </location>
</feature>
<dbReference type="OrthoDB" id="5977668at2759"/>
<dbReference type="PANTHER" id="PTHR42923">
    <property type="entry name" value="PROTOPORPHYRINOGEN OXIDASE"/>
    <property type="match status" value="1"/>
</dbReference>
<protein>
    <submittedName>
        <fullName evidence="2">Amine oxidase</fullName>
    </submittedName>
</protein>
<feature type="transmembrane region" description="Helical" evidence="1">
    <location>
        <begin position="70"/>
        <end position="91"/>
    </location>
</feature>
<comment type="caution">
    <text evidence="2">The sequence shown here is derived from an EMBL/GenBank/DDBJ whole genome shotgun (WGS) entry which is preliminary data.</text>
</comment>
<keyword evidence="1" id="KW-0812">Transmembrane</keyword>
<feature type="transmembrane region" description="Helical" evidence="1">
    <location>
        <begin position="263"/>
        <end position="285"/>
    </location>
</feature>
<feature type="transmembrane region" description="Helical" evidence="1">
    <location>
        <begin position="160"/>
        <end position="178"/>
    </location>
</feature>
<proteinExistence type="predicted"/>